<keyword evidence="2 4" id="KW-0547">Nucleotide-binding</keyword>
<accession>A0ABT9FC00</accession>
<feature type="compositionally biased region" description="Polar residues" evidence="7">
    <location>
        <begin position="353"/>
        <end position="375"/>
    </location>
</feature>
<feature type="compositionally biased region" description="Polar residues" evidence="7">
    <location>
        <begin position="394"/>
        <end position="406"/>
    </location>
</feature>
<evidence type="ECO:0000256" key="1">
    <source>
        <dbReference type="ARBA" id="ARBA00009690"/>
    </source>
</evidence>
<keyword evidence="4 6" id="KW-0717">Septation</keyword>
<dbReference type="SUPFAM" id="SSF52490">
    <property type="entry name" value="Tubulin nucleotide-binding domain-like"/>
    <property type="match status" value="1"/>
</dbReference>
<comment type="subunit">
    <text evidence="4">Homodimer. Polymerizes to form a dynamic ring structure in a strictly GTP-dependent manner. Interacts directly with several other division proteins.</text>
</comment>
<keyword evidence="4" id="KW-0963">Cytoplasm</keyword>
<dbReference type="InterPro" id="IPR020805">
    <property type="entry name" value="Cell_div_FtsZ_CS"/>
</dbReference>
<reference evidence="10" key="1">
    <citation type="submission" date="2023-07" db="EMBL/GenBank/DDBJ databases">
        <title>Genome content predicts the carbon catabolic preferences of heterotrophic bacteria.</title>
        <authorList>
            <person name="Gralka M."/>
        </authorList>
    </citation>
    <scope>NUCLEOTIDE SEQUENCE</scope>
    <source>
        <strain evidence="10">4G09</strain>
    </source>
</reference>
<feature type="compositionally biased region" description="Basic and acidic residues" evidence="7">
    <location>
        <begin position="376"/>
        <end position="385"/>
    </location>
</feature>
<dbReference type="EMBL" id="JAUYVT010000004">
    <property type="protein sequence ID" value="MDP2564313.1"/>
    <property type="molecule type" value="Genomic_DNA"/>
</dbReference>
<dbReference type="SMART" id="SM00865">
    <property type="entry name" value="Tubulin_C"/>
    <property type="match status" value="1"/>
</dbReference>
<evidence type="ECO:0000256" key="5">
    <source>
        <dbReference type="NCBIfam" id="TIGR00065"/>
    </source>
</evidence>
<comment type="function">
    <text evidence="4 6">Essential cell division protein that forms a contractile ring structure (Z ring) at the future cell division site. The regulation of the ring assembly controls the timing and the location of cell division. One of the functions of the FtsZ ring is to recruit other cell division proteins to the septum to produce a new cell wall between the dividing cells. Binds GTP and shows GTPase activity.</text>
</comment>
<evidence type="ECO:0000259" key="8">
    <source>
        <dbReference type="SMART" id="SM00864"/>
    </source>
</evidence>
<feature type="domain" description="Tubulin/FtsZ GTPase" evidence="8">
    <location>
        <begin position="12"/>
        <end position="204"/>
    </location>
</feature>
<proteinExistence type="inferred from homology"/>
<dbReference type="InterPro" id="IPR003008">
    <property type="entry name" value="Tubulin_FtsZ_GTPase"/>
</dbReference>
<dbReference type="InterPro" id="IPR000158">
    <property type="entry name" value="Cell_div_FtsZ"/>
</dbReference>
<evidence type="ECO:0000259" key="9">
    <source>
        <dbReference type="SMART" id="SM00865"/>
    </source>
</evidence>
<feature type="binding site" evidence="4">
    <location>
        <position position="186"/>
    </location>
    <ligand>
        <name>GTP</name>
        <dbReference type="ChEBI" id="CHEBI:37565"/>
    </ligand>
</feature>
<dbReference type="InterPro" id="IPR018316">
    <property type="entry name" value="Tubulin/FtsZ_2-layer-sand-dom"/>
</dbReference>
<dbReference type="NCBIfam" id="TIGR00065">
    <property type="entry name" value="ftsZ"/>
    <property type="match status" value="1"/>
</dbReference>
<comment type="caution">
    <text evidence="10">The sequence shown here is derived from an EMBL/GenBank/DDBJ whole genome shotgun (WGS) entry which is preliminary data.</text>
</comment>
<evidence type="ECO:0000256" key="3">
    <source>
        <dbReference type="ARBA" id="ARBA00023134"/>
    </source>
</evidence>
<feature type="binding site" evidence="4">
    <location>
        <begin position="107"/>
        <end position="109"/>
    </location>
    <ligand>
        <name>GTP</name>
        <dbReference type="ChEBI" id="CHEBI:37565"/>
    </ligand>
</feature>
<sequence length="415" mass="43561">MFSDLDLSPEAVIKVFGVGGAGCNAVNEMIRRNDSSVEYVAINSDAQALKSSSADKVIQIGLETSKGLGCGAEPEQGAKAAMESAEEIKAELEGVNMLFIAAGMGGGTGTGASPVIADMAKQLGILTVAVVTKPFSFEGKKRTTAASAGIHALKQHVDSLIVVENSKLITMLPKGTTLIDSLREADSVLCNAVFSIAELITTTGLMNVDFADVRTVMKCKGRALMGVGEGSGDNRAIEAAEQAIECPLLEEFEMNAAKGFLCTITHGLDFGIEEMGVIGEKVQELASSDAIVVIGTVTDPDMEDRCAVTVIATGLDGADLEPSPAISKINTRTTLHDAKSVQAQRKQVAQRQEVGSNMGVQSQSKVDTQAVSNMDQRQEDPRVEPTLKAATKEGGSNSHLNISSSPLERFNLKDA</sequence>
<dbReference type="SMART" id="SM00864">
    <property type="entry name" value="Tubulin"/>
    <property type="match status" value="1"/>
</dbReference>
<dbReference type="InterPro" id="IPR045061">
    <property type="entry name" value="FtsZ/CetZ"/>
</dbReference>
<keyword evidence="11" id="KW-1185">Reference proteome</keyword>
<dbReference type="RefSeq" id="WP_305471594.1">
    <property type="nucleotide sequence ID" value="NZ_JAUYVT010000004.1"/>
</dbReference>
<dbReference type="Proteomes" id="UP001177212">
    <property type="component" value="Unassembled WGS sequence"/>
</dbReference>
<dbReference type="Pfam" id="PF12327">
    <property type="entry name" value="FtsZ_C"/>
    <property type="match status" value="1"/>
</dbReference>
<dbReference type="SUPFAM" id="SSF55307">
    <property type="entry name" value="Tubulin C-terminal domain-like"/>
    <property type="match status" value="1"/>
</dbReference>
<protein>
    <recommendedName>
        <fullName evidence="4 5">Cell division protein FtsZ</fullName>
    </recommendedName>
</protein>
<dbReference type="Gene3D" id="3.30.1330.20">
    <property type="entry name" value="Tubulin/FtsZ, C-terminal domain"/>
    <property type="match status" value="1"/>
</dbReference>
<evidence type="ECO:0000256" key="4">
    <source>
        <dbReference type="HAMAP-Rule" id="MF_00909"/>
    </source>
</evidence>
<dbReference type="PANTHER" id="PTHR30314:SF3">
    <property type="entry name" value="MITOCHONDRIAL DIVISION PROTEIN FSZA"/>
    <property type="match status" value="1"/>
</dbReference>
<dbReference type="PRINTS" id="PR00423">
    <property type="entry name" value="CELLDVISFTSZ"/>
</dbReference>
<dbReference type="Pfam" id="PF00091">
    <property type="entry name" value="Tubulin"/>
    <property type="match status" value="1"/>
</dbReference>
<evidence type="ECO:0000256" key="6">
    <source>
        <dbReference type="RuleBase" id="RU000631"/>
    </source>
</evidence>
<dbReference type="HAMAP" id="MF_00909">
    <property type="entry name" value="FtsZ"/>
    <property type="match status" value="1"/>
</dbReference>
<dbReference type="GO" id="GO:0051301">
    <property type="term" value="P:cell division"/>
    <property type="evidence" value="ECO:0007669"/>
    <property type="project" value="UniProtKB-KW"/>
</dbReference>
<evidence type="ECO:0000313" key="11">
    <source>
        <dbReference type="Proteomes" id="UP001177212"/>
    </source>
</evidence>
<name>A0ABT9FC00_9GAMM</name>
<keyword evidence="3 4" id="KW-0342">GTP-binding</keyword>
<evidence type="ECO:0000313" key="10">
    <source>
        <dbReference type="EMBL" id="MDP2564313.1"/>
    </source>
</evidence>
<feature type="binding site" evidence="4">
    <location>
        <position position="138"/>
    </location>
    <ligand>
        <name>GTP</name>
        <dbReference type="ChEBI" id="CHEBI:37565"/>
    </ligand>
</feature>
<dbReference type="Gene3D" id="3.40.50.1440">
    <property type="entry name" value="Tubulin/FtsZ, GTPase domain"/>
    <property type="match status" value="1"/>
</dbReference>
<feature type="binding site" evidence="4">
    <location>
        <position position="142"/>
    </location>
    <ligand>
        <name>GTP</name>
        <dbReference type="ChEBI" id="CHEBI:37565"/>
    </ligand>
</feature>
<dbReference type="CDD" id="cd02201">
    <property type="entry name" value="FtsZ_type1"/>
    <property type="match status" value="1"/>
</dbReference>
<keyword evidence="4 6" id="KW-0131">Cell cycle</keyword>
<dbReference type="InterPro" id="IPR008280">
    <property type="entry name" value="Tub_FtsZ_C"/>
</dbReference>
<feature type="binding site" evidence="4">
    <location>
        <begin position="20"/>
        <end position="24"/>
    </location>
    <ligand>
        <name>GTP</name>
        <dbReference type="ChEBI" id="CHEBI:37565"/>
    </ligand>
</feature>
<evidence type="ECO:0000256" key="7">
    <source>
        <dbReference type="SAM" id="MobiDB-lite"/>
    </source>
</evidence>
<evidence type="ECO:0000256" key="2">
    <source>
        <dbReference type="ARBA" id="ARBA00022741"/>
    </source>
</evidence>
<feature type="region of interest" description="Disordered" evidence="7">
    <location>
        <begin position="339"/>
        <end position="415"/>
    </location>
</feature>
<comment type="similarity">
    <text evidence="1 4 6">Belongs to the FtsZ family.</text>
</comment>
<gene>
    <name evidence="4 10" type="primary">ftsZ</name>
    <name evidence="10" type="ORF">Q8W34_06685</name>
</gene>
<comment type="subcellular location">
    <subcellularLocation>
        <location evidence="4">Cytoplasm</location>
    </subcellularLocation>
    <text evidence="4">Assembles at midcell at the inner surface of the cytoplasmic membrane.</text>
</comment>
<organism evidence="10 11">
    <name type="scientific">Pseudoalteromonas marina</name>
    <dbReference type="NCBI Taxonomy" id="267375"/>
    <lineage>
        <taxon>Bacteria</taxon>
        <taxon>Pseudomonadati</taxon>
        <taxon>Pseudomonadota</taxon>
        <taxon>Gammaproteobacteria</taxon>
        <taxon>Alteromonadales</taxon>
        <taxon>Pseudoalteromonadaceae</taxon>
        <taxon>Pseudoalteromonas</taxon>
    </lineage>
</organism>
<dbReference type="InterPro" id="IPR036525">
    <property type="entry name" value="Tubulin/FtsZ_GTPase_sf"/>
</dbReference>
<keyword evidence="4 6" id="KW-0132">Cell division</keyword>
<feature type="domain" description="Tubulin/FtsZ 2-layer sandwich" evidence="9">
    <location>
        <begin position="206"/>
        <end position="324"/>
    </location>
</feature>
<dbReference type="InterPro" id="IPR024757">
    <property type="entry name" value="FtsZ_C"/>
</dbReference>
<dbReference type="PANTHER" id="PTHR30314">
    <property type="entry name" value="CELL DIVISION PROTEIN FTSZ-RELATED"/>
    <property type="match status" value="1"/>
</dbReference>
<feature type="compositionally biased region" description="Low complexity" evidence="7">
    <location>
        <begin position="340"/>
        <end position="352"/>
    </location>
</feature>
<dbReference type="InterPro" id="IPR037103">
    <property type="entry name" value="Tubulin/FtsZ-like_C"/>
</dbReference>
<dbReference type="PROSITE" id="PS01135">
    <property type="entry name" value="FTSZ_2"/>
    <property type="match status" value="1"/>
</dbReference>